<dbReference type="Proteomes" id="UP000230214">
    <property type="component" value="Unassembled WGS sequence"/>
</dbReference>
<dbReference type="AlphaFoldDB" id="A0A2H0RBM8"/>
<dbReference type="Gene3D" id="2.60.40.10">
    <property type="entry name" value="Immunoglobulins"/>
    <property type="match status" value="3"/>
</dbReference>
<keyword evidence="1" id="KW-1133">Transmembrane helix</keyword>
<comment type="caution">
    <text evidence="3">The sequence shown here is derived from an EMBL/GenBank/DDBJ whole genome shotgun (WGS) entry which is preliminary data.</text>
</comment>
<dbReference type="Pfam" id="PF17957">
    <property type="entry name" value="Big_7"/>
    <property type="match status" value="3"/>
</dbReference>
<organism evidence="3 4">
    <name type="scientific">candidate division WWE3 bacterium CG10_big_fil_rev_8_21_14_0_10_32_10</name>
    <dbReference type="NCBI Taxonomy" id="1975090"/>
    <lineage>
        <taxon>Bacteria</taxon>
        <taxon>Katanobacteria</taxon>
    </lineage>
</organism>
<dbReference type="Pfam" id="PF13290">
    <property type="entry name" value="CHB_HEX_C_1"/>
    <property type="match status" value="2"/>
</dbReference>
<proteinExistence type="predicted"/>
<dbReference type="InterPro" id="IPR059177">
    <property type="entry name" value="GH29D-like_dom"/>
</dbReference>
<name>A0A2H0RBM8_UNCKA</name>
<dbReference type="InterPro" id="IPR013783">
    <property type="entry name" value="Ig-like_fold"/>
</dbReference>
<evidence type="ECO:0000313" key="3">
    <source>
        <dbReference type="EMBL" id="PIR43942.1"/>
    </source>
</evidence>
<sequence length="693" mass="72274">MPKNKSKAHLKGKVVGYLLLVVLLLFLTIVCYLFISPQIKKSVPLDINYVTSGTAKVGLVASSTNLQVNQTSTISLKVTQVPSGFKYSGLAFSIKIPDALSVSNLVESTKLTTSAAHTTTTVQKTGYKEMQLIAGNVSGSEIPLAVNDVLLTFDVTSTLATTQTISFVFETTDKTYPALIDASLNDILDDNLTNATVTFVLPTLPDPTFVPNGGRFNTSQSVTLSDSVSGTTLTYCTANIGTSCTPTTTYSSAISLTSSKRIYAVASKSGYNNSSVVFKEFVKNISPTISISTNGTSFTQGASVVITASASDSDGTLAKVEFYNGATLLNTDTTSPYSYTISNISAGSYSLSAKAYDNESLVTTSNTVSVSVVLPTLSAPTFSPNGGRFNTSQAVTISNAVSGTTIKYCVSTSTCTPSTTYSTPVTISTSTSIYASASKSGYLDSSVSSASFVKNTPPSVSITSPSNNSTYDSGNTIPMSASASDDSSVAKVEFYNGSTKLGEDLTSPYNFSYSNVSAGSYSFKARAIDNESLYTDSSTVSVTVLAPNVPPSVTITSPASGSSYTVIDSVNVNVSISDSDGAISKVEYFDGSTLVTSVPGNSTSYNYGNLSGGSHTLKVTATDNRNDSTSKSITVNVLDGNVDGVSGTNLSDILYIVSAIFGNVSKTTQMDLNFSGSVDIIDIIKLINIVFAS</sequence>
<feature type="transmembrane region" description="Helical" evidence="1">
    <location>
        <begin position="14"/>
        <end position="35"/>
    </location>
</feature>
<evidence type="ECO:0000259" key="2">
    <source>
        <dbReference type="Pfam" id="PF13290"/>
    </source>
</evidence>
<accession>A0A2H0RBM8</accession>
<feature type="domain" description="GH29D-like beta-sandwich" evidence="2">
    <location>
        <begin position="384"/>
        <end position="448"/>
    </location>
</feature>
<protein>
    <recommendedName>
        <fullName evidence="2">GH29D-like beta-sandwich domain-containing protein</fullName>
    </recommendedName>
</protein>
<dbReference type="EMBL" id="PCXU01000001">
    <property type="protein sequence ID" value="PIR43942.1"/>
    <property type="molecule type" value="Genomic_DNA"/>
</dbReference>
<keyword evidence="1" id="KW-0812">Transmembrane</keyword>
<evidence type="ECO:0000256" key="1">
    <source>
        <dbReference type="SAM" id="Phobius"/>
    </source>
</evidence>
<keyword evidence="1" id="KW-0472">Membrane</keyword>
<reference evidence="3 4" key="1">
    <citation type="submission" date="2017-09" db="EMBL/GenBank/DDBJ databases">
        <title>Depth-based differentiation of microbial function through sediment-hosted aquifers and enrichment of novel symbionts in the deep terrestrial subsurface.</title>
        <authorList>
            <person name="Probst A.J."/>
            <person name="Ladd B."/>
            <person name="Jarett J.K."/>
            <person name="Geller-Mcgrath D.E."/>
            <person name="Sieber C.M."/>
            <person name="Emerson J.B."/>
            <person name="Anantharaman K."/>
            <person name="Thomas B.C."/>
            <person name="Malmstrom R."/>
            <person name="Stieglmeier M."/>
            <person name="Klingl A."/>
            <person name="Woyke T."/>
            <person name="Ryan C.M."/>
            <person name="Banfield J.F."/>
        </authorList>
    </citation>
    <scope>NUCLEOTIDE SEQUENCE [LARGE SCALE GENOMIC DNA]</scope>
    <source>
        <strain evidence="3">CG10_big_fil_rev_8_21_14_0_10_32_10</strain>
    </source>
</reference>
<feature type="domain" description="GH29D-like beta-sandwich" evidence="2">
    <location>
        <begin position="211"/>
        <end position="277"/>
    </location>
</feature>
<evidence type="ECO:0000313" key="4">
    <source>
        <dbReference type="Proteomes" id="UP000230214"/>
    </source>
</evidence>
<gene>
    <name evidence="3" type="ORF">COV24_00080</name>
</gene>